<reference evidence="1 2" key="1">
    <citation type="submission" date="2020-10" db="EMBL/GenBank/DDBJ databases">
        <title>Plant Genome Project.</title>
        <authorList>
            <person name="Zhang R.-G."/>
        </authorList>
    </citation>
    <scope>NUCLEOTIDE SEQUENCE [LARGE SCALE GENOMIC DNA]</scope>
    <source>
        <strain evidence="1">FAFU-HL-1</strain>
        <tissue evidence="1">Leaf</tissue>
    </source>
</reference>
<name>A0A835MMP7_9ROSI</name>
<organism evidence="1 2">
    <name type="scientific">Salix dunnii</name>
    <dbReference type="NCBI Taxonomy" id="1413687"/>
    <lineage>
        <taxon>Eukaryota</taxon>
        <taxon>Viridiplantae</taxon>
        <taxon>Streptophyta</taxon>
        <taxon>Embryophyta</taxon>
        <taxon>Tracheophyta</taxon>
        <taxon>Spermatophyta</taxon>
        <taxon>Magnoliopsida</taxon>
        <taxon>eudicotyledons</taxon>
        <taxon>Gunneridae</taxon>
        <taxon>Pentapetalae</taxon>
        <taxon>rosids</taxon>
        <taxon>fabids</taxon>
        <taxon>Malpighiales</taxon>
        <taxon>Salicaceae</taxon>
        <taxon>Saliceae</taxon>
        <taxon>Salix</taxon>
    </lineage>
</organism>
<proteinExistence type="predicted"/>
<comment type="caution">
    <text evidence="1">The sequence shown here is derived from an EMBL/GenBank/DDBJ whole genome shotgun (WGS) entry which is preliminary data.</text>
</comment>
<dbReference type="EMBL" id="JADGMS010000014">
    <property type="protein sequence ID" value="KAF9669634.1"/>
    <property type="molecule type" value="Genomic_DNA"/>
</dbReference>
<evidence type="ECO:0000313" key="2">
    <source>
        <dbReference type="Proteomes" id="UP000657918"/>
    </source>
</evidence>
<protein>
    <submittedName>
        <fullName evidence="1">Uncharacterized protein</fullName>
    </submittedName>
</protein>
<dbReference type="OrthoDB" id="60984at2759"/>
<accession>A0A835MMP7</accession>
<gene>
    <name evidence="1" type="ORF">SADUNF_Sadunf14G0127700</name>
</gene>
<evidence type="ECO:0000313" key="1">
    <source>
        <dbReference type="EMBL" id="KAF9669634.1"/>
    </source>
</evidence>
<dbReference type="AlphaFoldDB" id="A0A835MMP7"/>
<sequence>MVTKEGNDKELHKFHSSCSFFKVESTNAEGFWQWFSTDCLRTAGELTDSPSLSFADEKVQNAILIASEDFINSWIDYFEANTETPSLDSAFCILSRTRLCIENVDFGCGEAKYGSLLTALLKRTAKLSEITAYPRVLPEELLSKAMMVFQEFDAGLVLSCQIARASNLSFIADIRITDRRGL</sequence>
<keyword evidence="2" id="KW-1185">Reference proteome</keyword>
<dbReference type="Proteomes" id="UP000657918">
    <property type="component" value="Unassembled WGS sequence"/>
</dbReference>